<evidence type="ECO:0000256" key="6">
    <source>
        <dbReference type="SAM" id="MobiDB-lite"/>
    </source>
</evidence>
<evidence type="ECO:0000256" key="1">
    <source>
        <dbReference type="ARBA" id="ARBA00004651"/>
    </source>
</evidence>
<keyword evidence="3 7" id="KW-0812">Transmembrane</keyword>
<feature type="transmembrane region" description="Helical" evidence="7">
    <location>
        <begin position="287"/>
        <end position="308"/>
    </location>
</feature>
<dbReference type="InterPro" id="IPR000731">
    <property type="entry name" value="SSD"/>
</dbReference>
<dbReference type="Proteomes" id="UP000006250">
    <property type="component" value="Unassembled WGS sequence"/>
</dbReference>
<dbReference type="AlphaFoldDB" id="E1JWX4"/>
<keyword evidence="5 7" id="KW-0472">Membrane</keyword>
<feature type="transmembrane region" description="Helical" evidence="7">
    <location>
        <begin position="651"/>
        <end position="673"/>
    </location>
</feature>
<feature type="transmembrane region" description="Helical" evidence="7">
    <location>
        <begin position="257"/>
        <end position="281"/>
    </location>
</feature>
<dbReference type="PANTHER" id="PTHR33406">
    <property type="entry name" value="MEMBRANE PROTEIN MJ1562-RELATED"/>
    <property type="match status" value="1"/>
</dbReference>
<dbReference type="Pfam" id="PF03176">
    <property type="entry name" value="MMPL"/>
    <property type="match status" value="2"/>
</dbReference>
<feature type="transmembrane region" description="Helical" evidence="7">
    <location>
        <begin position="328"/>
        <end position="347"/>
    </location>
</feature>
<evidence type="ECO:0000256" key="3">
    <source>
        <dbReference type="ARBA" id="ARBA00022692"/>
    </source>
</evidence>
<evidence type="ECO:0000259" key="8">
    <source>
        <dbReference type="PROSITE" id="PS50156"/>
    </source>
</evidence>
<evidence type="ECO:0000256" key="2">
    <source>
        <dbReference type="ARBA" id="ARBA00022475"/>
    </source>
</evidence>
<dbReference type="InterPro" id="IPR004869">
    <property type="entry name" value="MMPL_dom"/>
</dbReference>
<feature type="region of interest" description="Disordered" evidence="6">
    <location>
        <begin position="800"/>
        <end position="821"/>
    </location>
</feature>
<dbReference type="PROSITE" id="PS50156">
    <property type="entry name" value="SSD"/>
    <property type="match status" value="1"/>
</dbReference>
<dbReference type="Gene3D" id="1.20.1640.10">
    <property type="entry name" value="Multidrug efflux transporter AcrB transmembrane domain"/>
    <property type="match status" value="2"/>
</dbReference>
<evidence type="ECO:0000256" key="4">
    <source>
        <dbReference type="ARBA" id="ARBA00022989"/>
    </source>
</evidence>
<dbReference type="OrthoDB" id="9803781at2"/>
<feature type="transmembrane region" description="Helical" evidence="7">
    <location>
        <begin position="621"/>
        <end position="644"/>
    </location>
</feature>
<feature type="transmembrane region" description="Helical" evidence="7">
    <location>
        <begin position="726"/>
        <end position="746"/>
    </location>
</feature>
<feature type="transmembrane region" description="Helical" evidence="7">
    <location>
        <begin position="421"/>
        <end position="438"/>
    </location>
</feature>
<evidence type="ECO:0000313" key="10">
    <source>
        <dbReference type="Proteomes" id="UP000006250"/>
    </source>
</evidence>
<comment type="caution">
    <text evidence="9">The sequence shown here is derived from an EMBL/GenBank/DDBJ whole genome shotgun (WGS) entry which is preliminary data.</text>
</comment>
<sequence>MKRFRAALVNFAVEHSKLVALGLLATMVFFAAFFPNMTMDTDPENMLEPTEPARVFHNAAKKRFDLSETIVVGVIKEDDPNGVFNPRTLAHVYELTRFAKTLRFADPEHPGKTTGVIEVDMVAPSVVDHMHQAGPGTIVFDWLMQRPPATQAEALAVRDRALSNPLLVGQMVSADGKALCLYLPLTDKLLSYKVYTALQEKIREFGGSEDWHIAGLPVAEGAIGVEMFSEMVVASPLTMALIFGMLYAMFRKWSLVILPMLIASVTVVATLGSMIALGFPVHILSSMLPIFLMSISICDCIHVLSEFFDVYTVEKGRKESIKEVMHTLFMPMLYTSLTTSAGFFSFVTTDIPPARVFGAFVGVGVLFAWIITILFVPAYIMLLPERMLRNFGLAAHCGDKESFLTRALHRLGELACRRSKTVLALFVACAALSVWGMSQININDNYAKRFAVGHPIREADTALNRHFGGTYTASLVLEGKDGKEIFKRPDVLDYMASLQAWLVKNGYIGKSTSLADIVRKVHQELIDGRPENFRIPASAPAVAECVMQYQQSHKPRDIWHFVTPGFDAANIFMQFQSGDSMRTEEAVQAIAGYIEAHKPPVDLSYKFAGLHYINYIFQGKMFWGMLGSLGGSYVIVLAMMVLLFRSIIWGFLCMIPLTLTIMFIYGALGFLGLDYDMPVAVLGAISLGIAVDFAIHFLERSRQFTAETGSWIKAAPRMFGEPARAISRNVIIIAIGFLPMLVASLVPYKTTGILLFSILTISGFVTLVLLPAILTIAQDWLFRARRFRVQDKVAAPDDDPALVLARTGDPKPDPANGIGRQ</sequence>
<feature type="transmembrane region" description="Helical" evidence="7">
    <location>
        <begin position="752"/>
        <end position="777"/>
    </location>
</feature>
<dbReference type="STRING" id="596151.DesfrDRAFT_2123"/>
<evidence type="ECO:0000256" key="7">
    <source>
        <dbReference type="SAM" id="Phobius"/>
    </source>
</evidence>
<dbReference type="EMBL" id="AECZ01000012">
    <property type="protein sequence ID" value="EFL51178.1"/>
    <property type="molecule type" value="Genomic_DNA"/>
</dbReference>
<accession>E1JWX4</accession>
<feature type="transmembrane region" description="Helical" evidence="7">
    <location>
        <begin position="231"/>
        <end position="250"/>
    </location>
</feature>
<dbReference type="GO" id="GO:0005886">
    <property type="term" value="C:plasma membrane"/>
    <property type="evidence" value="ECO:0007669"/>
    <property type="project" value="UniProtKB-SubCell"/>
</dbReference>
<keyword evidence="2" id="KW-1003">Cell membrane</keyword>
<organism evidence="9 10">
    <name type="scientific">Solidesulfovibrio fructosivorans JJ]</name>
    <dbReference type="NCBI Taxonomy" id="596151"/>
    <lineage>
        <taxon>Bacteria</taxon>
        <taxon>Pseudomonadati</taxon>
        <taxon>Thermodesulfobacteriota</taxon>
        <taxon>Desulfovibrionia</taxon>
        <taxon>Desulfovibrionales</taxon>
        <taxon>Desulfovibrionaceae</taxon>
        <taxon>Solidesulfovibrio</taxon>
    </lineage>
</organism>
<name>E1JWX4_SOLFR</name>
<dbReference type="InterPro" id="IPR050545">
    <property type="entry name" value="Mycobact_MmpL"/>
</dbReference>
<gene>
    <name evidence="9" type="ORF">DesfrDRAFT_2123</name>
</gene>
<reference evidence="9 10" key="1">
    <citation type="submission" date="2010-08" db="EMBL/GenBank/DDBJ databases">
        <title>The draft genome of Desulfovibrio fructosovorans JJ.</title>
        <authorList>
            <consortium name="US DOE Joint Genome Institute (JGI-PGF)"/>
            <person name="Lucas S."/>
            <person name="Copeland A."/>
            <person name="Lapidus A."/>
            <person name="Cheng J.-F."/>
            <person name="Bruce D."/>
            <person name="Goodwin L."/>
            <person name="Pitluck S."/>
            <person name="Land M.L."/>
            <person name="Hauser L."/>
            <person name="Chang Y.-J."/>
            <person name="Jeffries C."/>
            <person name="Wall J.D."/>
            <person name="Stahl D.A."/>
            <person name="Arkin A.P."/>
            <person name="Dehal P."/>
            <person name="Stolyar S.M."/>
            <person name="Hazen T.C."/>
            <person name="Woyke T.J."/>
        </authorList>
    </citation>
    <scope>NUCLEOTIDE SEQUENCE [LARGE SCALE GENOMIC DNA]</scope>
    <source>
        <strain evidence="9 10">JJ</strain>
    </source>
</reference>
<feature type="transmembrane region" description="Helical" evidence="7">
    <location>
        <begin position="679"/>
        <end position="698"/>
    </location>
</feature>
<feature type="domain" description="SSD" evidence="8">
    <location>
        <begin position="252"/>
        <end position="382"/>
    </location>
</feature>
<dbReference type="PANTHER" id="PTHR33406:SF13">
    <property type="entry name" value="MEMBRANE PROTEIN YDFJ"/>
    <property type="match status" value="1"/>
</dbReference>
<feature type="transmembrane region" description="Helical" evidence="7">
    <location>
        <begin position="359"/>
        <end position="382"/>
    </location>
</feature>
<comment type="subcellular location">
    <subcellularLocation>
        <location evidence="1">Cell membrane</location>
        <topology evidence="1">Multi-pass membrane protein</topology>
    </subcellularLocation>
</comment>
<dbReference type="SUPFAM" id="SSF82866">
    <property type="entry name" value="Multidrug efflux transporter AcrB transmembrane domain"/>
    <property type="match status" value="2"/>
</dbReference>
<evidence type="ECO:0000313" key="9">
    <source>
        <dbReference type="EMBL" id="EFL51178.1"/>
    </source>
</evidence>
<keyword evidence="10" id="KW-1185">Reference proteome</keyword>
<evidence type="ECO:0000256" key="5">
    <source>
        <dbReference type="ARBA" id="ARBA00023136"/>
    </source>
</evidence>
<protein>
    <submittedName>
        <fullName evidence="9">Exporter of the RND superfamily protein-like protein</fullName>
    </submittedName>
</protein>
<keyword evidence="4 7" id="KW-1133">Transmembrane helix</keyword>
<dbReference type="RefSeq" id="WP_005993689.1">
    <property type="nucleotide sequence ID" value="NZ_AECZ01000012.1"/>
</dbReference>
<dbReference type="eggNOG" id="COG1033">
    <property type="taxonomic scope" value="Bacteria"/>
</dbReference>
<proteinExistence type="predicted"/>